<dbReference type="Proteomes" id="UP001066276">
    <property type="component" value="Chromosome 5"/>
</dbReference>
<name>A0AAV7RFL5_PLEWA</name>
<evidence type="ECO:0000313" key="3">
    <source>
        <dbReference type="Proteomes" id="UP001066276"/>
    </source>
</evidence>
<sequence>MLILVVYSQKQGTQVKKKKKTEDIAYHPMKNACTYLHFSPRSVLNLPEVAFLKNKRGARPNRLYEDQRSLPRKLTCDVNSPVTGDSKLKKESSKANRWSVLNLPEVAFLKNKRGARPNRLYEDQRSLPRKLTCDVNSPVTGDSKLKKESSKANRW</sequence>
<feature type="region of interest" description="Disordered" evidence="1">
    <location>
        <begin position="132"/>
        <end position="155"/>
    </location>
</feature>
<accession>A0AAV7RFL5</accession>
<protein>
    <submittedName>
        <fullName evidence="2">Uncharacterized protein</fullName>
    </submittedName>
</protein>
<reference evidence="2" key="1">
    <citation type="journal article" date="2022" name="bioRxiv">
        <title>Sequencing and chromosome-scale assembly of the giantPleurodeles waltlgenome.</title>
        <authorList>
            <person name="Brown T."/>
            <person name="Elewa A."/>
            <person name="Iarovenko S."/>
            <person name="Subramanian E."/>
            <person name="Araus A.J."/>
            <person name="Petzold A."/>
            <person name="Susuki M."/>
            <person name="Suzuki K.-i.T."/>
            <person name="Hayashi T."/>
            <person name="Toyoda A."/>
            <person name="Oliveira C."/>
            <person name="Osipova E."/>
            <person name="Leigh N.D."/>
            <person name="Simon A."/>
            <person name="Yun M.H."/>
        </authorList>
    </citation>
    <scope>NUCLEOTIDE SEQUENCE</scope>
    <source>
        <strain evidence="2">20211129_DDA</strain>
        <tissue evidence="2">Liver</tissue>
    </source>
</reference>
<evidence type="ECO:0000313" key="2">
    <source>
        <dbReference type="EMBL" id="KAJ1150019.1"/>
    </source>
</evidence>
<feature type="region of interest" description="Disordered" evidence="1">
    <location>
        <begin position="75"/>
        <end position="94"/>
    </location>
</feature>
<organism evidence="2 3">
    <name type="scientific">Pleurodeles waltl</name>
    <name type="common">Iberian ribbed newt</name>
    <dbReference type="NCBI Taxonomy" id="8319"/>
    <lineage>
        <taxon>Eukaryota</taxon>
        <taxon>Metazoa</taxon>
        <taxon>Chordata</taxon>
        <taxon>Craniata</taxon>
        <taxon>Vertebrata</taxon>
        <taxon>Euteleostomi</taxon>
        <taxon>Amphibia</taxon>
        <taxon>Batrachia</taxon>
        <taxon>Caudata</taxon>
        <taxon>Salamandroidea</taxon>
        <taxon>Salamandridae</taxon>
        <taxon>Pleurodelinae</taxon>
        <taxon>Pleurodeles</taxon>
    </lineage>
</organism>
<keyword evidence="3" id="KW-1185">Reference proteome</keyword>
<dbReference type="EMBL" id="JANPWB010000009">
    <property type="protein sequence ID" value="KAJ1150019.1"/>
    <property type="molecule type" value="Genomic_DNA"/>
</dbReference>
<proteinExistence type="predicted"/>
<feature type="compositionally biased region" description="Basic and acidic residues" evidence="1">
    <location>
        <begin position="143"/>
        <end position="155"/>
    </location>
</feature>
<dbReference type="AlphaFoldDB" id="A0AAV7RFL5"/>
<gene>
    <name evidence="2" type="ORF">NDU88_002817</name>
</gene>
<comment type="caution">
    <text evidence="2">The sequence shown here is derived from an EMBL/GenBank/DDBJ whole genome shotgun (WGS) entry which is preliminary data.</text>
</comment>
<evidence type="ECO:0000256" key="1">
    <source>
        <dbReference type="SAM" id="MobiDB-lite"/>
    </source>
</evidence>